<geneLocation type="plasmid" evidence="2 3">
    <name>unnamed</name>
</geneLocation>
<dbReference type="EMBL" id="CP040853">
    <property type="protein sequence ID" value="QIA91148.1"/>
    <property type="molecule type" value="Genomic_DNA"/>
</dbReference>
<name>A0AAE6WL39_9LACO</name>
<protein>
    <submittedName>
        <fullName evidence="2">Uncharacterized protein</fullName>
    </submittedName>
</protein>
<accession>A0AAE6WL39</accession>
<evidence type="ECO:0000313" key="1">
    <source>
        <dbReference type="EMBL" id="QIA91148.1"/>
    </source>
</evidence>
<keyword evidence="2" id="KW-0614">Plasmid</keyword>
<dbReference type="EMBL" id="CP040853">
    <property type="protein sequence ID" value="QIA91157.1"/>
    <property type="molecule type" value="Genomic_DNA"/>
</dbReference>
<gene>
    <name evidence="1" type="ORF">FEE40_13160</name>
    <name evidence="2" type="ORF">FEE40_13205</name>
</gene>
<dbReference type="Proteomes" id="UP000463931">
    <property type="component" value="Plasmid unnamed"/>
</dbReference>
<evidence type="ECO:0000313" key="2">
    <source>
        <dbReference type="EMBL" id="QIA91157.1"/>
    </source>
</evidence>
<evidence type="ECO:0000313" key="3">
    <source>
        <dbReference type="Proteomes" id="UP000463931"/>
    </source>
</evidence>
<dbReference type="AlphaFoldDB" id="A0AAE6WL39"/>
<organism evidence="2 3">
    <name type="scientific">Ligilactobacillus murinus</name>
    <dbReference type="NCBI Taxonomy" id="1622"/>
    <lineage>
        <taxon>Bacteria</taxon>
        <taxon>Bacillati</taxon>
        <taxon>Bacillota</taxon>
        <taxon>Bacilli</taxon>
        <taxon>Lactobacillales</taxon>
        <taxon>Lactobacillaceae</taxon>
        <taxon>Ligilactobacillus</taxon>
    </lineage>
</organism>
<sequence length="138" mass="16195">MKGWCVKDMEYKVAVKINGSTKEYNLEYKWSYRDIQLPDLVLDKNGILDIYGDVYVYENEYFRLAMMYSSNGYTSEEEYIDVTDTAYSFKTQTNVGDGTFVDDDVAVQFGECQKIADWLNKEVLPDLRTKILHTKFRK</sequence>
<proteinExistence type="predicted"/>
<reference evidence="2 3" key="1">
    <citation type="journal article" date="2019" name="Nat. Med.">
        <title>Preventing dysbiosis of the neonatal mouse intestinal microbiome protects against late-onset sepsis.</title>
        <authorList>
            <person name="Singer J.R."/>
            <person name="Blosser E.G."/>
            <person name="Zindl C.L."/>
            <person name="Silberger D.J."/>
            <person name="Conlan S."/>
            <person name="Laufer V.A."/>
            <person name="DiToro D."/>
            <person name="Deming C."/>
            <person name="Kumar R."/>
            <person name="Morrow C.D."/>
            <person name="Segre J.A."/>
            <person name="Gray M.J."/>
            <person name="Randolph D.A."/>
            <person name="Weaver C.T."/>
        </authorList>
    </citation>
    <scope>NUCLEOTIDE SEQUENCE [LARGE SCALE GENOMIC DNA]</scope>
    <source>
        <strain evidence="2 3">V10</strain>
        <plasmid evidence="2 3">unnamed</plasmid>
    </source>
</reference>
<dbReference type="RefSeq" id="WP_163592448.1">
    <property type="nucleotide sequence ID" value="NZ_CP040853.1"/>
</dbReference>